<organism evidence="3 4">
    <name type="scientific">Thermoflexibacter ruber</name>
    <dbReference type="NCBI Taxonomy" id="1003"/>
    <lineage>
        <taxon>Bacteria</taxon>
        <taxon>Pseudomonadati</taxon>
        <taxon>Bacteroidota</taxon>
        <taxon>Cytophagia</taxon>
        <taxon>Cytophagales</taxon>
        <taxon>Thermoflexibacteraceae</taxon>
        <taxon>Thermoflexibacter</taxon>
    </lineage>
</organism>
<dbReference type="EMBL" id="FONY01000017">
    <property type="protein sequence ID" value="SFF13644.1"/>
    <property type="molecule type" value="Genomic_DNA"/>
</dbReference>
<dbReference type="Pfam" id="PF18962">
    <property type="entry name" value="Por_Secre_tail"/>
    <property type="match status" value="1"/>
</dbReference>
<feature type="chain" id="PRO_5011744443" evidence="1">
    <location>
        <begin position="21"/>
        <end position="133"/>
    </location>
</feature>
<accession>A0A1I2G7E1</accession>
<dbReference type="NCBIfam" id="TIGR04183">
    <property type="entry name" value="Por_Secre_tail"/>
    <property type="match status" value="1"/>
</dbReference>
<name>A0A1I2G7E1_9BACT</name>
<dbReference type="Proteomes" id="UP000199513">
    <property type="component" value="Unassembled WGS sequence"/>
</dbReference>
<feature type="domain" description="Secretion system C-terminal sorting" evidence="2">
    <location>
        <begin position="55"/>
        <end position="131"/>
    </location>
</feature>
<sequence>MIKNILSCILVICTISASLALGGENLTILPLQHSTSDYFSDDKLFVNEQIDISNIYPNPANDLVKFNYHIIDTNAKVKITIRNVLGSIVKEEELSPQAHQLEISVSEYSSGIYFYTLSINNKSIITKKFLVRR</sequence>
<evidence type="ECO:0000313" key="4">
    <source>
        <dbReference type="Proteomes" id="UP000199513"/>
    </source>
</evidence>
<feature type="signal peptide" evidence="1">
    <location>
        <begin position="1"/>
        <end position="20"/>
    </location>
</feature>
<dbReference type="RefSeq" id="WP_091544960.1">
    <property type="nucleotide sequence ID" value="NZ_FONY01000017.1"/>
</dbReference>
<evidence type="ECO:0000259" key="2">
    <source>
        <dbReference type="Pfam" id="PF18962"/>
    </source>
</evidence>
<dbReference type="AlphaFoldDB" id="A0A1I2G7E1"/>
<evidence type="ECO:0000256" key="1">
    <source>
        <dbReference type="SAM" id="SignalP"/>
    </source>
</evidence>
<dbReference type="InterPro" id="IPR026444">
    <property type="entry name" value="Secre_tail"/>
</dbReference>
<dbReference type="OrthoDB" id="1522390at2"/>
<keyword evidence="1" id="KW-0732">Signal</keyword>
<evidence type="ECO:0000313" key="3">
    <source>
        <dbReference type="EMBL" id="SFF13644.1"/>
    </source>
</evidence>
<reference evidence="3 4" key="1">
    <citation type="submission" date="2016-10" db="EMBL/GenBank/DDBJ databases">
        <authorList>
            <person name="de Groot N.N."/>
        </authorList>
    </citation>
    <scope>NUCLEOTIDE SEQUENCE [LARGE SCALE GENOMIC DNA]</scope>
    <source>
        <strain>GEY</strain>
        <strain evidence="4">DSM 9560</strain>
    </source>
</reference>
<proteinExistence type="predicted"/>
<dbReference type="STRING" id="1003.SAMN04488541_101728"/>
<protein>
    <submittedName>
        <fullName evidence="3">Por secretion system C-terminal sorting domain-containing protein</fullName>
    </submittedName>
</protein>
<gene>
    <name evidence="3" type="ORF">SAMN04488541_101728</name>
</gene>
<keyword evidence="4" id="KW-1185">Reference proteome</keyword>